<reference evidence="2 3" key="1">
    <citation type="submission" date="2013-09" db="EMBL/GenBank/DDBJ databases">
        <authorList>
            <person name="Zeng Z."/>
            <person name="Chen C."/>
        </authorList>
    </citation>
    <scope>NUCLEOTIDE SEQUENCE [LARGE SCALE GENOMIC DNA]</scope>
    <source>
        <strain evidence="2 3">WB 4.1-42</strain>
    </source>
</reference>
<keyword evidence="1" id="KW-0472">Membrane</keyword>
<keyword evidence="1" id="KW-1133">Transmembrane helix</keyword>
<name>A0A0A2MHE5_9FLAO</name>
<dbReference type="InterPro" id="IPR007165">
    <property type="entry name" value="Phage_holin_4_2"/>
</dbReference>
<dbReference type="PANTHER" id="PTHR37309:SF1">
    <property type="entry name" value="SLR0284 PROTEIN"/>
    <property type="match status" value="1"/>
</dbReference>
<dbReference type="OrthoDB" id="6402664at2"/>
<dbReference type="Pfam" id="PF04020">
    <property type="entry name" value="Phage_holin_4_2"/>
    <property type="match status" value="1"/>
</dbReference>
<dbReference type="RefSeq" id="WP_026991223.1">
    <property type="nucleotide sequence ID" value="NZ_AUGP01000028.1"/>
</dbReference>
<keyword evidence="1" id="KW-0812">Transmembrane</keyword>
<evidence type="ECO:0000313" key="3">
    <source>
        <dbReference type="Proteomes" id="UP000030111"/>
    </source>
</evidence>
<proteinExistence type="predicted"/>
<dbReference type="eggNOG" id="COG1950">
    <property type="taxonomic scope" value="Bacteria"/>
</dbReference>
<dbReference type="STRING" id="1121898.GCA_000422725_03237"/>
<gene>
    <name evidence="2" type="ORF">Q766_20085</name>
</gene>
<dbReference type="PANTHER" id="PTHR37309">
    <property type="entry name" value="SLR0284 PROTEIN"/>
    <property type="match status" value="1"/>
</dbReference>
<dbReference type="EMBL" id="JRLY01000028">
    <property type="protein sequence ID" value="KGO91041.1"/>
    <property type="molecule type" value="Genomic_DNA"/>
</dbReference>
<dbReference type="AlphaFoldDB" id="A0A0A2MHE5"/>
<evidence type="ECO:0000313" key="2">
    <source>
        <dbReference type="EMBL" id="KGO91041.1"/>
    </source>
</evidence>
<evidence type="ECO:0000256" key="1">
    <source>
        <dbReference type="SAM" id="Phobius"/>
    </source>
</evidence>
<dbReference type="Proteomes" id="UP000030111">
    <property type="component" value="Unassembled WGS sequence"/>
</dbReference>
<keyword evidence="3" id="KW-1185">Reference proteome</keyword>
<sequence>MKTLISIFFTAVFVVLLAYFMPGVRVNSFFTAIIVALVLGLLNIFIKPILVLFTLPVTIFTLGLFLLVINAIIVLLCAQLVDGFEIADFWRALLFSLVLSFCQSLVASLSEK</sequence>
<comment type="caution">
    <text evidence="2">The sequence shown here is derived from an EMBL/GenBank/DDBJ whole genome shotgun (WGS) entry which is preliminary data.</text>
</comment>
<accession>A0A0A2MHE5</accession>
<feature type="transmembrane region" description="Helical" evidence="1">
    <location>
        <begin position="28"/>
        <end position="46"/>
    </location>
</feature>
<organism evidence="2 3">
    <name type="scientific">Flavobacterium subsaxonicum WB 4.1-42 = DSM 21790</name>
    <dbReference type="NCBI Taxonomy" id="1121898"/>
    <lineage>
        <taxon>Bacteria</taxon>
        <taxon>Pseudomonadati</taxon>
        <taxon>Bacteroidota</taxon>
        <taxon>Flavobacteriia</taxon>
        <taxon>Flavobacteriales</taxon>
        <taxon>Flavobacteriaceae</taxon>
        <taxon>Flavobacterium</taxon>
    </lineage>
</organism>
<feature type="transmembrane region" description="Helical" evidence="1">
    <location>
        <begin position="93"/>
        <end position="110"/>
    </location>
</feature>
<protein>
    <submittedName>
        <fullName evidence="2">Membrane protein</fullName>
    </submittedName>
</protein>
<feature type="transmembrane region" description="Helical" evidence="1">
    <location>
        <begin position="53"/>
        <end position="81"/>
    </location>
</feature>